<feature type="domain" description="Copper amine oxidase-like N-terminal" evidence="2">
    <location>
        <begin position="37"/>
        <end position="75"/>
    </location>
</feature>
<sequence>MKKIKRITAVLLALLCFVPTAFAANPKPVTIYVNNVLVAEKGMIQNGRTLVPLRAVTEAMGADVEWIPETREIQIWRTIPICTDAGGGHLPIVGQTHYEVLFKIGSFQVLYTNPVVTDATDSIDVAAQIYNGKTMVPLRAACEYLGGTVDWDPETKTAYVEYSEMMMAEQTGDTKLDAAIAERDAIGAITDMPISGDYSILITPTGCTTPVDILVWVGDAYGMPTNLNFVRKSSYNKTAFFTRTGYLTGIPGESIYDVPDYPENFTAKDQTGTFSGIRMMSLEGNLWLCKEDLQQLGLMD</sequence>
<dbReference type="RefSeq" id="WP_227600521.1">
    <property type="nucleotide sequence ID" value="NZ_JAJEPX010000013.1"/>
</dbReference>
<evidence type="ECO:0000313" key="3">
    <source>
        <dbReference type="EMBL" id="MCC2176652.1"/>
    </source>
</evidence>
<dbReference type="GeneID" id="98659886"/>
<comment type="caution">
    <text evidence="3">The sequence shown here is derived from an EMBL/GenBank/DDBJ whole genome shotgun (WGS) entry which is preliminary data.</text>
</comment>
<organism evidence="3 4">
    <name type="scientific">Agathobaculum butyriciproducens</name>
    <dbReference type="NCBI Taxonomy" id="1628085"/>
    <lineage>
        <taxon>Bacteria</taxon>
        <taxon>Bacillati</taxon>
        <taxon>Bacillota</taxon>
        <taxon>Clostridia</taxon>
        <taxon>Eubacteriales</taxon>
        <taxon>Butyricicoccaceae</taxon>
        <taxon>Agathobaculum</taxon>
    </lineage>
</organism>
<keyword evidence="1" id="KW-0732">Signal</keyword>
<name>A0AAW4VUR5_9FIRM</name>
<keyword evidence="4" id="KW-1185">Reference proteome</keyword>
<feature type="domain" description="Copper amine oxidase-like N-terminal" evidence="2">
    <location>
        <begin position="121"/>
        <end position="172"/>
    </location>
</feature>
<evidence type="ECO:0000256" key="1">
    <source>
        <dbReference type="SAM" id="SignalP"/>
    </source>
</evidence>
<dbReference type="InterPro" id="IPR012854">
    <property type="entry name" value="Cu_amine_oxidase-like_N"/>
</dbReference>
<gene>
    <name evidence="3" type="ORF">LKD22_05880</name>
</gene>
<accession>A0AAW4VUR5</accession>
<dbReference type="InterPro" id="IPR036582">
    <property type="entry name" value="Mao_N_sf"/>
</dbReference>
<feature type="signal peptide" evidence="1">
    <location>
        <begin position="1"/>
        <end position="23"/>
    </location>
</feature>
<dbReference type="Pfam" id="PF07833">
    <property type="entry name" value="Cu_amine_oxidN1"/>
    <property type="match status" value="2"/>
</dbReference>
<dbReference type="Proteomes" id="UP001298753">
    <property type="component" value="Unassembled WGS sequence"/>
</dbReference>
<reference evidence="3 4" key="1">
    <citation type="submission" date="2021-10" db="EMBL/GenBank/DDBJ databases">
        <title>Anaerobic single-cell dispensing facilitates the cultivation of human gut bacteria.</title>
        <authorList>
            <person name="Afrizal A."/>
        </authorList>
    </citation>
    <scope>NUCLEOTIDE SEQUENCE [LARGE SCALE GENOMIC DNA]</scope>
    <source>
        <strain evidence="3 4">CLA-AA-H270</strain>
    </source>
</reference>
<feature type="chain" id="PRO_5043363697" evidence="1">
    <location>
        <begin position="24"/>
        <end position="300"/>
    </location>
</feature>
<evidence type="ECO:0000259" key="2">
    <source>
        <dbReference type="Pfam" id="PF07833"/>
    </source>
</evidence>
<dbReference type="SUPFAM" id="SSF55383">
    <property type="entry name" value="Copper amine oxidase, domain N"/>
    <property type="match status" value="1"/>
</dbReference>
<evidence type="ECO:0000313" key="4">
    <source>
        <dbReference type="Proteomes" id="UP001298753"/>
    </source>
</evidence>
<dbReference type="EMBL" id="JAJEPX010000013">
    <property type="protein sequence ID" value="MCC2176652.1"/>
    <property type="molecule type" value="Genomic_DNA"/>
</dbReference>
<dbReference type="Gene3D" id="3.30.457.10">
    <property type="entry name" value="Copper amine oxidase-like, N-terminal domain"/>
    <property type="match status" value="1"/>
</dbReference>
<protein>
    <submittedName>
        <fullName evidence="3">Copper amine oxidase N-terminal domain-containing protein</fullName>
    </submittedName>
</protein>
<proteinExistence type="predicted"/>
<dbReference type="AlphaFoldDB" id="A0AAW4VUR5"/>